<protein>
    <submittedName>
        <fullName evidence="2">Uncharacterized protein DUF4360</fullName>
    </submittedName>
</protein>
<name>A0A495QTZ8_9ACTN</name>
<reference evidence="2 3" key="1">
    <citation type="submission" date="2018-10" db="EMBL/GenBank/DDBJ databases">
        <title>Genomic Encyclopedia of Archaeal and Bacterial Type Strains, Phase II (KMG-II): from individual species to whole genera.</title>
        <authorList>
            <person name="Goeker M."/>
        </authorList>
    </citation>
    <scope>NUCLEOTIDE SEQUENCE [LARGE SCALE GENOMIC DNA]</scope>
    <source>
        <strain evidence="2 3">DSM 43383</strain>
    </source>
</reference>
<dbReference type="PANTHER" id="PTHR38847">
    <property type="match status" value="1"/>
</dbReference>
<dbReference type="Proteomes" id="UP000274601">
    <property type="component" value="Unassembled WGS sequence"/>
</dbReference>
<accession>A0A495QTZ8</accession>
<evidence type="ECO:0000256" key="1">
    <source>
        <dbReference type="SAM" id="SignalP"/>
    </source>
</evidence>
<dbReference type="Pfam" id="PF14273">
    <property type="entry name" value="DUF4360"/>
    <property type="match status" value="1"/>
</dbReference>
<comment type="caution">
    <text evidence="2">The sequence shown here is derived from an EMBL/GenBank/DDBJ whole genome shotgun (WGS) entry which is preliminary data.</text>
</comment>
<dbReference type="InterPro" id="IPR025649">
    <property type="entry name" value="DUF4360"/>
</dbReference>
<organism evidence="2 3">
    <name type="scientific">Actinomadura pelletieri DSM 43383</name>
    <dbReference type="NCBI Taxonomy" id="1120940"/>
    <lineage>
        <taxon>Bacteria</taxon>
        <taxon>Bacillati</taxon>
        <taxon>Actinomycetota</taxon>
        <taxon>Actinomycetes</taxon>
        <taxon>Streptosporangiales</taxon>
        <taxon>Thermomonosporaceae</taxon>
        <taxon>Actinomadura</taxon>
    </lineage>
</organism>
<dbReference type="AlphaFoldDB" id="A0A495QTZ8"/>
<dbReference type="OrthoDB" id="3432025at2"/>
<evidence type="ECO:0000313" key="3">
    <source>
        <dbReference type="Proteomes" id="UP000274601"/>
    </source>
</evidence>
<gene>
    <name evidence="2" type="ORF">BZB76_2278</name>
</gene>
<feature type="signal peptide" evidence="1">
    <location>
        <begin position="1"/>
        <end position="25"/>
    </location>
</feature>
<dbReference type="PANTHER" id="PTHR38847:SF1">
    <property type="entry name" value="PSEUDOURIDINE SYNTHASE RSUA_RLUA-LIKE DOMAIN-CONTAINING PROTEIN"/>
    <property type="match status" value="1"/>
</dbReference>
<sequence>MRKRIAFSAVTLALAAAGPVTPAAAASSPANGPKDVKVDIAAVNGSGCKPGSAAVSLASDRDSFSVTYSDYTAQAGGSTTPADGRKTCRVNLQVLVPEDFTYAVSAVDYRLRADLQSGAKAVQRASYYFQTDSETKTATHNLTGPYNKNFEVSEKIPEDQLAWKPCGERLNFNITTELRVDKGTSDASKVSTITLNSGNGAKVNYHLAWKPC</sequence>
<proteinExistence type="predicted"/>
<keyword evidence="3" id="KW-1185">Reference proteome</keyword>
<keyword evidence="1" id="KW-0732">Signal</keyword>
<feature type="chain" id="PRO_5019791685" evidence="1">
    <location>
        <begin position="26"/>
        <end position="212"/>
    </location>
</feature>
<evidence type="ECO:0000313" key="2">
    <source>
        <dbReference type="EMBL" id="RKS76911.1"/>
    </source>
</evidence>
<dbReference type="EMBL" id="RBWU01000002">
    <property type="protein sequence ID" value="RKS76911.1"/>
    <property type="molecule type" value="Genomic_DNA"/>
</dbReference>